<proteinExistence type="inferred from homology"/>
<evidence type="ECO:0000256" key="7">
    <source>
        <dbReference type="ARBA" id="ARBA00023125"/>
    </source>
</evidence>
<dbReference type="Proteomes" id="UP000515150">
    <property type="component" value="Chromosome 2"/>
</dbReference>
<gene>
    <name evidence="11" type="primary">ctc1</name>
</gene>
<dbReference type="FunCoup" id="A0A6P7LWU6">
    <property type="interactions" value="596"/>
</dbReference>
<comment type="similarity">
    <text evidence="3">Belongs to the CTC1 family.</text>
</comment>
<evidence type="ECO:0000256" key="5">
    <source>
        <dbReference type="ARBA" id="ARBA00022454"/>
    </source>
</evidence>
<evidence type="ECO:0000256" key="4">
    <source>
        <dbReference type="ARBA" id="ARBA00016175"/>
    </source>
</evidence>
<dbReference type="GO" id="GO:0042162">
    <property type="term" value="F:telomeric DNA binding"/>
    <property type="evidence" value="ECO:0007669"/>
    <property type="project" value="TreeGrafter"/>
</dbReference>
<feature type="compositionally biased region" description="Basic and acidic residues" evidence="9">
    <location>
        <begin position="359"/>
        <end position="372"/>
    </location>
</feature>
<dbReference type="GO" id="GO:0010833">
    <property type="term" value="P:telomere maintenance via telomere lengthening"/>
    <property type="evidence" value="ECO:0007669"/>
    <property type="project" value="TreeGrafter"/>
</dbReference>
<dbReference type="CTD" id="80169"/>
<dbReference type="OrthoDB" id="2314520at2759"/>
<keyword evidence="7" id="KW-0238">DNA-binding</keyword>
<keyword evidence="10" id="KW-1185">Reference proteome</keyword>
<dbReference type="InterPro" id="IPR042617">
    <property type="entry name" value="CTC1-like"/>
</dbReference>
<comment type="subcellular location">
    <subcellularLocation>
        <location evidence="2">Chromosome</location>
        <location evidence="2">Telomere</location>
    </subcellularLocation>
    <subcellularLocation>
        <location evidence="1">Nucleus</location>
    </subcellularLocation>
</comment>
<dbReference type="GO" id="GO:0045740">
    <property type="term" value="P:positive regulation of DNA replication"/>
    <property type="evidence" value="ECO:0007669"/>
    <property type="project" value="TreeGrafter"/>
</dbReference>
<reference evidence="11" key="1">
    <citation type="submission" date="2025-08" db="UniProtKB">
        <authorList>
            <consortium name="RefSeq"/>
        </authorList>
    </citation>
    <scope>IDENTIFICATION</scope>
</reference>
<dbReference type="InParanoid" id="A0A6P7LWU6"/>
<accession>A0A6P7LWU6</accession>
<dbReference type="GO" id="GO:0003697">
    <property type="term" value="F:single-stranded DNA binding"/>
    <property type="evidence" value="ECO:0007669"/>
    <property type="project" value="InterPro"/>
</dbReference>
<keyword evidence="6" id="KW-0779">Telomere</keyword>
<organism evidence="10 11">
    <name type="scientific">Betta splendens</name>
    <name type="common">Siamese fighting fish</name>
    <dbReference type="NCBI Taxonomy" id="158456"/>
    <lineage>
        <taxon>Eukaryota</taxon>
        <taxon>Metazoa</taxon>
        <taxon>Chordata</taxon>
        <taxon>Craniata</taxon>
        <taxon>Vertebrata</taxon>
        <taxon>Euteleostomi</taxon>
        <taxon>Actinopterygii</taxon>
        <taxon>Neopterygii</taxon>
        <taxon>Teleostei</taxon>
        <taxon>Neoteleostei</taxon>
        <taxon>Acanthomorphata</taxon>
        <taxon>Anabantaria</taxon>
        <taxon>Anabantiformes</taxon>
        <taxon>Anabantoidei</taxon>
        <taxon>Osphronemidae</taxon>
        <taxon>Betta</taxon>
    </lineage>
</organism>
<protein>
    <recommendedName>
        <fullName evidence="4">CST complex subunit CTC1</fullName>
    </recommendedName>
</protein>
<dbReference type="GeneID" id="114851231"/>
<dbReference type="InterPro" id="IPR029156">
    <property type="entry name" value="CTC1"/>
</dbReference>
<dbReference type="PANTHER" id="PTHR14865">
    <property type="entry name" value="CST COMPLEX SUBUNIT CTC1"/>
    <property type="match status" value="1"/>
</dbReference>
<dbReference type="RefSeq" id="XP_028998760.1">
    <property type="nucleotide sequence ID" value="XM_029142927.3"/>
</dbReference>
<dbReference type="Pfam" id="PF15489">
    <property type="entry name" value="CTC1"/>
    <property type="match status" value="1"/>
</dbReference>
<evidence type="ECO:0000313" key="10">
    <source>
        <dbReference type="Proteomes" id="UP000515150"/>
    </source>
</evidence>
<keyword evidence="5" id="KW-0158">Chromosome</keyword>
<sequence>MKFINGHEAKAASIVMNREDQTKRDGRRSRCEMSSVQLFLDQVKPGSEAESMWLKDMFSFITQHVCSVSPAPHATGESLTEGEPFGWSVSLSVTVVKKIQDNMDVSHTLPVSYRPVSVSELLSQQNLPCVSRLSWTTNQQRVWAKEAELSLPGSKALPRVNLLLIGCLTPGDDGHWRLTDGSGSVRCELLSPSPLWLNRLVFLPHWNYIPHNAPGQQAHMGCVELIGSPVLLSPGPELILAGAVGRGGLSKVMGVREAAGVVQRRIRGQRVSVSGRVGSVCPVLVVSGTTFFCFTLTDDGHSLPVLVKDVGRLWWCQCVCVGQSVCVTALRVCVLRGWRGNNILCVTDQSEIHTDYTRTHTPENENHTHHNTETQSQSDTPPPLMMSHSCEEVESETLTVQSGVRLKESRLISYQGTVTQVVSEGAGLFTLDGQVGLCLAYQPSPRRKLRVGDKVELHHVHFLYRPCPDFPPTILCTCLRSSLRVTEFSRVGNPPPSLSCPGDGALPRLLLEKSVGVSEYLWTCHLSSQLSRSLVPTGPSQQCVCALSWKLMEFIWRRGGGRRDIYSEMLDEPHTCPLTQYLVNPAVHQCIGLSELSQSLLSDCWSSAALRSLLPPGGSNLTRPEINSALAWSSSTLNSDPQTGASLRQRPLLVVGVLELPSHTSEHKHTLQLRDETGVVSCVVTETDEGGQKAAFNTAWIGCLVCVHQFTMVLERFLQSDFPSYQHLDQDKFITHKNCRVYLQFCLDHLHILSPSVAMTTHLQHRGMGSEKKQTVVKEKDGVQTVTRKRRNKERDSSVTMATRPCVSIVIRVEQKEGGTWTNTGMGLKEQEVGLTQSFLVRAALIGPVVKWGRDPKNEPMTGRETEGGGGREQVVLLFSGPSARWFPLLQPGCVYRVVAVNTQDPSVLIGSGVCGQKEVELHTDSMLEIRPDWRLHSLTHTQMVSSSVLSVSEVLDSSSELVSFQGVVSDKVILREPGPTDTGMSTHTHTHTHTHIQVIQCANFLVCVRLTVCDHTGRSLQVYLDLGHAPYPPGLLPGNKLLLSGFQRKVSRSGSVYCRFLSVSSVTVVSLGDSRSQPPPAPIMHLGSWTSSEQRCIVGQVKGHVVCFLFLHLQWSCSLCEGLYTQSCSSPQCGSSSSVFQSKAKLVIDDGTGEAHVWVSGDLVRPLLGLADSQWEGLQRVLRVKGHVRVYPRGRSLVSDGDSDDFLLRFLLSVCSSDAVCGPVSLTCRKLSNLRPEELRRFSRGDRDFVTRMSRPLQLSCLSITSSGLT</sequence>
<dbReference type="GO" id="GO:1990879">
    <property type="term" value="C:CST complex"/>
    <property type="evidence" value="ECO:0007669"/>
    <property type="project" value="TreeGrafter"/>
</dbReference>
<evidence type="ECO:0000256" key="9">
    <source>
        <dbReference type="SAM" id="MobiDB-lite"/>
    </source>
</evidence>
<name>A0A6P7LWU6_BETSP</name>
<evidence type="ECO:0000256" key="1">
    <source>
        <dbReference type="ARBA" id="ARBA00004123"/>
    </source>
</evidence>
<evidence type="ECO:0000256" key="3">
    <source>
        <dbReference type="ARBA" id="ARBA00006332"/>
    </source>
</evidence>
<keyword evidence="8" id="KW-0539">Nucleus</keyword>
<dbReference type="PANTHER" id="PTHR14865:SF2">
    <property type="entry name" value="CST COMPLEX SUBUNIT CTC1"/>
    <property type="match status" value="1"/>
</dbReference>
<feature type="region of interest" description="Disordered" evidence="9">
    <location>
        <begin position="359"/>
        <end position="387"/>
    </location>
</feature>
<evidence type="ECO:0000256" key="8">
    <source>
        <dbReference type="ARBA" id="ARBA00023242"/>
    </source>
</evidence>
<dbReference type="AlphaFoldDB" id="A0A6P7LWU6"/>
<evidence type="ECO:0000256" key="2">
    <source>
        <dbReference type="ARBA" id="ARBA00004574"/>
    </source>
</evidence>
<evidence type="ECO:0000256" key="6">
    <source>
        <dbReference type="ARBA" id="ARBA00022895"/>
    </source>
</evidence>
<evidence type="ECO:0000313" key="11">
    <source>
        <dbReference type="RefSeq" id="XP_028998760.1"/>
    </source>
</evidence>
<dbReference type="KEGG" id="bspl:114851231"/>